<gene>
    <name evidence="7" type="ORF">RHGRI_029308</name>
</gene>
<dbReference type="GO" id="GO:0046872">
    <property type="term" value="F:metal ion binding"/>
    <property type="evidence" value="ECO:0007669"/>
    <property type="project" value="UniProtKB-KW"/>
</dbReference>
<evidence type="ECO:0000259" key="6">
    <source>
        <dbReference type="Pfam" id="PF03372"/>
    </source>
</evidence>
<evidence type="ECO:0000313" key="8">
    <source>
        <dbReference type="Proteomes" id="UP000823749"/>
    </source>
</evidence>
<dbReference type="GO" id="GO:0008081">
    <property type="term" value="F:phosphoric diester hydrolase activity"/>
    <property type="evidence" value="ECO:0007669"/>
    <property type="project" value="TreeGrafter"/>
</dbReference>
<comment type="similarity">
    <text evidence="1">Belongs to the DNA repair enzymes AP/ExoA family.</text>
</comment>
<evidence type="ECO:0000256" key="2">
    <source>
        <dbReference type="ARBA" id="ARBA00022723"/>
    </source>
</evidence>
<evidence type="ECO:0000256" key="4">
    <source>
        <dbReference type="ARBA" id="ARBA00022842"/>
    </source>
</evidence>
<dbReference type="GO" id="GO:0008311">
    <property type="term" value="F:double-stranded DNA 3'-5' DNA exonuclease activity"/>
    <property type="evidence" value="ECO:0007669"/>
    <property type="project" value="TreeGrafter"/>
</dbReference>
<dbReference type="PANTHER" id="PTHR22748:SF19">
    <property type="entry name" value="ENDONUCLEASE_EXONUCLEASE_PHOSPHATASE DOMAIN-CONTAINING PROTEIN"/>
    <property type="match status" value="1"/>
</dbReference>
<dbReference type="InterPro" id="IPR004808">
    <property type="entry name" value="AP_endonuc_1"/>
</dbReference>
<name>A0AAV6IIX7_9ERIC</name>
<evidence type="ECO:0000256" key="5">
    <source>
        <dbReference type="PIRSR" id="PIRSR604808-2"/>
    </source>
</evidence>
<accession>A0AAV6IIX7</accession>
<reference evidence="7" key="1">
    <citation type="submission" date="2020-08" db="EMBL/GenBank/DDBJ databases">
        <title>Plant Genome Project.</title>
        <authorList>
            <person name="Zhang R.-G."/>
        </authorList>
    </citation>
    <scope>NUCLEOTIDE SEQUENCE</scope>
    <source>
        <strain evidence="7">WSP0</strain>
        <tissue evidence="7">Leaf</tissue>
    </source>
</reference>
<dbReference type="GO" id="GO:0006284">
    <property type="term" value="P:base-excision repair"/>
    <property type="evidence" value="ECO:0007669"/>
    <property type="project" value="TreeGrafter"/>
</dbReference>
<dbReference type="InterPro" id="IPR005135">
    <property type="entry name" value="Endo/exonuclease/phosphatase"/>
</dbReference>
<dbReference type="EMBL" id="JACTNZ010000010">
    <property type="protein sequence ID" value="KAG5528578.1"/>
    <property type="molecule type" value="Genomic_DNA"/>
</dbReference>
<feature type="binding site" evidence="5">
    <location>
        <position position="495"/>
    </location>
    <ligand>
        <name>Mg(2+)</name>
        <dbReference type="ChEBI" id="CHEBI:18420"/>
        <label>1</label>
    </ligand>
</feature>
<evidence type="ECO:0000256" key="1">
    <source>
        <dbReference type="ARBA" id="ARBA00007092"/>
    </source>
</evidence>
<protein>
    <recommendedName>
        <fullName evidence="6">Endonuclease/exonuclease/phosphatase domain-containing protein</fullName>
    </recommendedName>
</protein>
<dbReference type="GO" id="GO:0003906">
    <property type="term" value="F:DNA-(apurinic or apyrimidinic site) endonuclease activity"/>
    <property type="evidence" value="ECO:0007669"/>
    <property type="project" value="TreeGrafter"/>
</dbReference>
<keyword evidence="3" id="KW-0378">Hydrolase</keyword>
<dbReference type="PANTHER" id="PTHR22748">
    <property type="entry name" value="AP ENDONUCLEASE"/>
    <property type="match status" value="1"/>
</dbReference>
<dbReference type="Pfam" id="PF03372">
    <property type="entry name" value="Exo_endo_phos"/>
    <property type="match status" value="1"/>
</dbReference>
<dbReference type="InterPro" id="IPR036691">
    <property type="entry name" value="Endo/exonu/phosph_ase_sf"/>
</dbReference>
<dbReference type="GO" id="GO:0003677">
    <property type="term" value="F:DNA binding"/>
    <property type="evidence" value="ECO:0007669"/>
    <property type="project" value="InterPro"/>
</dbReference>
<feature type="binding site" evidence="5">
    <location>
        <position position="466"/>
    </location>
    <ligand>
        <name>Mg(2+)</name>
        <dbReference type="ChEBI" id="CHEBI:18420"/>
        <label>1</label>
    </ligand>
</feature>
<dbReference type="Gene3D" id="3.60.10.10">
    <property type="entry name" value="Endonuclease/exonuclease/phosphatase"/>
    <property type="match status" value="1"/>
</dbReference>
<dbReference type="PROSITE" id="PS00726">
    <property type="entry name" value="AP_NUCLEASE_F1_1"/>
    <property type="match status" value="1"/>
</dbReference>
<dbReference type="SUPFAM" id="SSF56219">
    <property type="entry name" value="DNase I-like"/>
    <property type="match status" value="1"/>
</dbReference>
<feature type="domain" description="Endonuclease/exonuclease/phosphatase" evidence="6">
    <location>
        <begin position="463"/>
        <end position="510"/>
    </location>
</feature>
<organism evidence="7 8">
    <name type="scientific">Rhododendron griersonianum</name>
    <dbReference type="NCBI Taxonomy" id="479676"/>
    <lineage>
        <taxon>Eukaryota</taxon>
        <taxon>Viridiplantae</taxon>
        <taxon>Streptophyta</taxon>
        <taxon>Embryophyta</taxon>
        <taxon>Tracheophyta</taxon>
        <taxon>Spermatophyta</taxon>
        <taxon>Magnoliopsida</taxon>
        <taxon>eudicotyledons</taxon>
        <taxon>Gunneridae</taxon>
        <taxon>Pentapetalae</taxon>
        <taxon>asterids</taxon>
        <taxon>Ericales</taxon>
        <taxon>Ericaceae</taxon>
        <taxon>Ericoideae</taxon>
        <taxon>Rhodoreae</taxon>
        <taxon>Rhododendron</taxon>
    </lineage>
</organism>
<keyword evidence="8" id="KW-1185">Reference proteome</keyword>
<evidence type="ECO:0000256" key="3">
    <source>
        <dbReference type="ARBA" id="ARBA00022801"/>
    </source>
</evidence>
<keyword evidence="4 5" id="KW-0460">Magnesium</keyword>
<sequence>MGEDSRASSSLVGLCSFSSDWGFLWRLFRVDEETSQRLHLHWARIAIRAAPEMIPASMKVAMGGWVYELPLWVENGLRVVFSPSLEIEKCGDGVPHGITVGGGSRGGGRETTRGSNVFRARGAAKRESYGPRRFSNFESRNGFWSGPHDRRVSRWNGPVGNGPVKNSLVELKNRKWAKKGDPGGGPSYGGMTLIKSGRELLNDPQLAVSGVLRRPDKEGKTDNGGCRSLTIMDASEVCMTTDRSSPSLSSAFSFLEEGEFGPFNRGCSSLSNSDLSKDSETVRNNQAEEDARMERLVEDNRFKDGGEFSVWGSQIEEELFQQLGWVHDLVDVGLEGNDSALYPVEVRESEGVTNDGDLLSIGMSQEEVSKWVLKRINGFSKFLGVSFDGFEDRTMQLFADIEEKWRNEVGQEINKGGNKSSKGVRELKRLQCSINYEGRKKMGEKDSERKGSNFYFLMRIKILSWNVRGLNVREKRVIVKSLLKEWKADVVCLQETKLRKVSQEGVRELSGSRWVDWIHLDVNGAAGGVFRWVFTGVYGLVLNRLREDMWEELSAMAFRWDAPWVNAWWNNYVVRGKPSFVLSKKLKLLKEDLRKWNVEEFGHLEYQKAKIIDDIRHWDLEEQLRELREEEKVLRENAKKEFGKIAKFEEISWRQKSRNLWLKEGERNTCFFHRMANCNRRNNFIGKIKIGGSLLERDEEISGGIATFYEGLFRKEGGRHPLVDDLEFDVITMEEALCLDRPFDEEKVLVALKSLDGDKVPGPDGL</sequence>
<evidence type="ECO:0000313" key="7">
    <source>
        <dbReference type="EMBL" id="KAG5528578.1"/>
    </source>
</evidence>
<dbReference type="InterPro" id="IPR020847">
    <property type="entry name" value="AP_endonuclease_F1_BS"/>
</dbReference>
<comment type="cofactor">
    <cofactor evidence="5">
        <name>Mg(2+)</name>
        <dbReference type="ChEBI" id="CHEBI:18420"/>
    </cofactor>
    <cofactor evidence="5">
        <name>Mn(2+)</name>
        <dbReference type="ChEBI" id="CHEBI:29035"/>
    </cofactor>
    <text evidence="5">Probably binds two magnesium or manganese ions per subunit.</text>
</comment>
<keyword evidence="5" id="KW-0464">Manganese</keyword>
<comment type="caution">
    <text evidence="7">The sequence shown here is derived from an EMBL/GenBank/DDBJ whole genome shotgun (WGS) entry which is preliminary data.</text>
</comment>
<proteinExistence type="inferred from homology"/>
<dbReference type="GO" id="GO:0005634">
    <property type="term" value="C:nucleus"/>
    <property type="evidence" value="ECO:0007669"/>
    <property type="project" value="TreeGrafter"/>
</dbReference>
<dbReference type="Proteomes" id="UP000823749">
    <property type="component" value="Chromosome 10"/>
</dbReference>
<keyword evidence="2 5" id="KW-0479">Metal-binding</keyword>
<dbReference type="AlphaFoldDB" id="A0AAV6IIX7"/>